<evidence type="ECO:0000256" key="2">
    <source>
        <dbReference type="ARBA" id="ARBA00022692"/>
    </source>
</evidence>
<dbReference type="CDD" id="cd11304">
    <property type="entry name" value="Cadherin_repeat"/>
    <property type="match status" value="2"/>
</dbReference>
<dbReference type="PANTHER" id="PTHR24025">
    <property type="entry name" value="DESMOGLEIN FAMILY MEMBER"/>
    <property type="match status" value="1"/>
</dbReference>
<evidence type="ECO:0000313" key="10">
    <source>
        <dbReference type="EMBL" id="KAG9342807.1"/>
    </source>
</evidence>
<sequence>MSQTSRISQQIIATDGGNRSSSVDLMVIITNVHNQAPQWDQAEYWVTIPENTVRDTKIVNVKATSPLGDPRVTYNLEEGQVPETNMPVRFYIKPNRADGSASILVAEPLDFETTRFFTLRVRVQNVAAVPLASFCTVYVNLTDVNDNVPFFMSSTYEAMVPEGAEIGTSVAQVSATDLDSGLHGKINYIILRDESGDSQFFSIDSHTGVIRTRATFDREQKGSYLIEVQSQDSSESARPSQLGQPNTDTAYVRIFITDVNDNAPAFSQLMYEVSVEEDEEVGFIIITVTANDEDE</sequence>
<dbReference type="FunFam" id="2.60.40.60:FF:000125">
    <property type="entry name" value="Neural-cadherin"/>
    <property type="match status" value="1"/>
</dbReference>
<dbReference type="EMBL" id="JAFBMS010000026">
    <property type="protein sequence ID" value="KAG9342807.1"/>
    <property type="molecule type" value="Genomic_DNA"/>
</dbReference>
<evidence type="ECO:0000256" key="7">
    <source>
        <dbReference type="ARBA" id="ARBA00023136"/>
    </source>
</evidence>
<evidence type="ECO:0000259" key="9">
    <source>
        <dbReference type="PROSITE" id="PS50268"/>
    </source>
</evidence>
<keyword evidence="2" id="KW-0812">Transmembrane</keyword>
<dbReference type="SUPFAM" id="SSF49313">
    <property type="entry name" value="Cadherin-like"/>
    <property type="match status" value="3"/>
</dbReference>
<dbReference type="GO" id="GO:0005509">
    <property type="term" value="F:calcium ion binding"/>
    <property type="evidence" value="ECO:0007669"/>
    <property type="project" value="UniProtKB-UniRule"/>
</dbReference>
<name>A0A8T2P2B7_9TELE</name>
<dbReference type="GO" id="GO:0009653">
    <property type="term" value="P:anatomical structure morphogenesis"/>
    <property type="evidence" value="ECO:0007669"/>
    <property type="project" value="UniProtKB-ARBA"/>
</dbReference>
<evidence type="ECO:0000256" key="4">
    <source>
        <dbReference type="ARBA" id="ARBA00022837"/>
    </source>
</evidence>
<keyword evidence="11" id="KW-1185">Reference proteome</keyword>
<dbReference type="Proteomes" id="UP000824540">
    <property type="component" value="Unassembled WGS sequence"/>
</dbReference>
<feature type="domain" description="Cadherin" evidence="9">
    <location>
        <begin position="40"/>
        <end position="151"/>
    </location>
</feature>
<organism evidence="10 11">
    <name type="scientific">Albula glossodonta</name>
    <name type="common">roundjaw bonefish</name>
    <dbReference type="NCBI Taxonomy" id="121402"/>
    <lineage>
        <taxon>Eukaryota</taxon>
        <taxon>Metazoa</taxon>
        <taxon>Chordata</taxon>
        <taxon>Craniata</taxon>
        <taxon>Vertebrata</taxon>
        <taxon>Euteleostomi</taxon>
        <taxon>Actinopterygii</taxon>
        <taxon>Neopterygii</taxon>
        <taxon>Teleostei</taxon>
        <taxon>Albuliformes</taxon>
        <taxon>Albulidae</taxon>
        <taxon>Albula</taxon>
    </lineage>
</organism>
<dbReference type="InterPro" id="IPR015919">
    <property type="entry name" value="Cadherin-like_sf"/>
</dbReference>
<dbReference type="Gene3D" id="2.60.40.60">
    <property type="entry name" value="Cadherins"/>
    <property type="match status" value="3"/>
</dbReference>
<proteinExistence type="predicted"/>
<keyword evidence="6" id="KW-1133">Transmembrane helix</keyword>
<dbReference type="Pfam" id="PF00028">
    <property type="entry name" value="Cadherin"/>
    <property type="match status" value="2"/>
</dbReference>
<protein>
    <recommendedName>
        <fullName evidence="9">Cadherin domain-containing protein</fullName>
    </recommendedName>
</protein>
<dbReference type="PROSITE" id="PS00232">
    <property type="entry name" value="CADHERIN_1"/>
    <property type="match status" value="2"/>
</dbReference>
<dbReference type="GO" id="GO:0005886">
    <property type="term" value="C:plasma membrane"/>
    <property type="evidence" value="ECO:0007669"/>
    <property type="project" value="InterPro"/>
</dbReference>
<keyword evidence="5" id="KW-0130">Cell adhesion</keyword>
<keyword evidence="4 8" id="KW-0106">Calcium</keyword>
<dbReference type="OrthoDB" id="8953999at2759"/>
<evidence type="ECO:0000256" key="8">
    <source>
        <dbReference type="PROSITE-ProRule" id="PRU00043"/>
    </source>
</evidence>
<feature type="domain" description="Cadherin" evidence="9">
    <location>
        <begin position="152"/>
        <end position="266"/>
    </location>
</feature>
<accession>A0A8T2P2B7</accession>
<evidence type="ECO:0000313" key="11">
    <source>
        <dbReference type="Proteomes" id="UP000824540"/>
    </source>
</evidence>
<keyword evidence="3" id="KW-0677">Repeat</keyword>
<dbReference type="SMART" id="SM00112">
    <property type="entry name" value="CA"/>
    <property type="match status" value="2"/>
</dbReference>
<dbReference type="GO" id="GO:0007156">
    <property type="term" value="P:homophilic cell adhesion via plasma membrane adhesion molecules"/>
    <property type="evidence" value="ECO:0007669"/>
    <property type="project" value="InterPro"/>
</dbReference>
<comment type="subcellular location">
    <subcellularLocation>
        <location evidence="1">Membrane</location>
    </subcellularLocation>
</comment>
<reference evidence="10" key="1">
    <citation type="thesis" date="2021" institute="BYU ScholarsArchive" country="Provo, UT, USA">
        <title>Applications of and Algorithms for Genome Assembly and Genomic Analyses with an Emphasis on Marine Teleosts.</title>
        <authorList>
            <person name="Pickett B.D."/>
        </authorList>
    </citation>
    <scope>NUCLEOTIDE SEQUENCE</scope>
    <source>
        <strain evidence="10">HI-2016</strain>
    </source>
</reference>
<keyword evidence="7" id="KW-0472">Membrane</keyword>
<feature type="non-terminal residue" evidence="10">
    <location>
        <position position="295"/>
    </location>
</feature>
<evidence type="ECO:0000256" key="5">
    <source>
        <dbReference type="ARBA" id="ARBA00022889"/>
    </source>
</evidence>
<dbReference type="InterPro" id="IPR020894">
    <property type="entry name" value="Cadherin_CS"/>
</dbReference>
<evidence type="ECO:0000256" key="6">
    <source>
        <dbReference type="ARBA" id="ARBA00022989"/>
    </source>
</evidence>
<dbReference type="GO" id="GO:0005911">
    <property type="term" value="C:cell-cell junction"/>
    <property type="evidence" value="ECO:0007669"/>
    <property type="project" value="TreeGrafter"/>
</dbReference>
<dbReference type="PRINTS" id="PR00205">
    <property type="entry name" value="CADHERIN"/>
</dbReference>
<evidence type="ECO:0000256" key="1">
    <source>
        <dbReference type="ARBA" id="ARBA00004370"/>
    </source>
</evidence>
<comment type="caution">
    <text evidence="10">The sequence shown here is derived from an EMBL/GenBank/DDBJ whole genome shotgun (WGS) entry which is preliminary data.</text>
</comment>
<dbReference type="PANTHER" id="PTHR24025:SF31">
    <property type="entry name" value="NEURAL-CADHERIN"/>
    <property type="match status" value="1"/>
</dbReference>
<dbReference type="InterPro" id="IPR050971">
    <property type="entry name" value="Cadherin-domain_protein"/>
</dbReference>
<dbReference type="InterPro" id="IPR002126">
    <property type="entry name" value="Cadherin-like_dom"/>
</dbReference>
<gene>
    <name evidence="10" type="ORF">JZ751_015679</name>
</gene>
<evidence type="ECO:0000256" key="3">
    <source>
        <dbReference type="ARBA" id="ARBA00022737"/>
    </source>
</evidence>
<dbReference type="AlphaFoldDB" id="A0A8T2P2B7"/>
<dbReference type="PROSITE" id="PS50268">
    <property type="entry name" value="CADHERIN_2"/>
    <property type="match status" value="2"/>
</dbReference>
<dbReference type="FunFam" id="2.60.40.60:FF:000136">
    <property type="entry name" value="Neural-cadherin"/>
    <property type="match status" value="1"/>
</dbReference>